<gene>
    <name evidence="3" type="primary">LOC127566394</name>
</gene>
<evidence type="ECO:0000313" key="3">
    <source>
        <dbReference type="RefSeq" id="XP_051864526.1"/>
    </source>
</evidence>
<feature type="compositionally biased region" description="Basic and acidic residues" evidence="1">
    <location>
        <begin position="652"/>
        <end position="666"/>
    </location>
</feature>
<feature type="region of interest" description="Disordered" evidence="1">
    <location>
        <begin position="125"/>
        <end position="145"/>
    </location>
</feature>
<dbReference type="GeneID" id="127566394"/>
<feature type="compositionally biased region" description="Basic and acidic residues" evidence="1">
    <location>
        <begin position="221"/>
        <end position="233"/>
    </location>
</feature>
<evidence type="ECO:0000313" key="2">
    <source>
        <dbReference type="Proteomes" id="UP000515160"/>
    </source>
</evidence>
<feature type="region of interest" description="Disordered" evidence="1">
    <location>
        <begin position="183"/>
        <end position="330"/>
    </location>
</feature>
<dbReference type="AlphaFoldDB" id="A0A9C6T3N2"/>
<dbReference type="Proteomes" id="UP000515160">
    <property type="component" value="Chromosome X"/>
</dbReference>
<feature type="region of interest" description="Disordered" evidence="1">
    <location>
        <begin position="526"/>
        <end position="550"/>
    </location>
</feature>
<feature type="compositionally biased region" description="Acidic residues" evidence="1">
    <location>
        <begin position="210"/>
        <end position="220"/>
    </location>
</feature>
<feature type="compositionally biased region" description="Basic and acidic residues" evidence="1">
    <location>
        <begin position="304"/>
        <end position="314"/>
    </location>
</feature>
<feature type="compositionally biased region" description="Low complexity" evidence="1">
    <location>
        <begin position="539"/>
        <end position="550"/>
    </location>
</feature>
<feature type="region of interest" description="Disordered" evidence="1">
    <location>
        <begin position="36"/>
        <end position="106"/>
    </location>
</feature>
<feature type="compositionally biased region" description="Acidic residues" evidence="1">
    <location>
        <begin position="282"/>
        <end position="292"/>
    </location>
</feature>
<feature type="compositionally biased region" description="Acidic residues" evidence="1">
    <location>
        <begin position="258"/>
        <end position="268"/>
    </location>
</feature>
<dbReference type="RefSeq" id="XP_051864526.1">
    <property type="nucleotide sequence ID" value="XM_052008566.1"/>
</dbReference>
<feature type="region of interest" description="Disordered" evidence="1">
    <location>
        <begin position="460"/>
        <end position="481"/>
    </location>
</feature>
<feature type="compositionally biased region" description="Basic and acidic residues" evidence="1">
    <location>
        <begin position="245"/>
        <end position="257"/>
    </location>
</feature>
<sequence>MPTMESETAMSPLEYQEQEQEKIELIDDDKKLKEKQKMYQKLRDTECSKSSMSEKHSDENEERSKEVLKESSDPSTQPEEECLIRSRKRRSDSPRTDCTPSKMVPAEEAFQYDLDWELHKFTADIEQRKQEQQEEDEEQTQRPEGWIYDLISQYVSTNMSTTSTSFFANYCAAEKSKSFAQLNEEELFGEDSDNENKPKPTVKPKKSEEVSEELFGEDSDSENKPKPTEKSEEVSEELFGEDSDNENKPKPTEKSEEVSEELLGEDSDSENKPKPTEKSEEVSEELFGEDSDSENKPKPMVKSKKSEELLHSESKANQLQQQQQRKGQQQLQLKYETLHEKLAQKHEDMLKNFQQMLIKLLREVSVEITKELCGKQPKQETFNPNKLDETWCLPYGSDSKVIVNSSKEGIMSIRVEPLMPMKLRTSRTRRSERREDDCKPRTEQWCWDNAIEQQPIEQQPIEQQSIEQQPIEQQSIEQQSIDPESFAEQQLYKEPTEHYPQYPSTNANPLRFQHDYCRQLASDYVNDSEDQSNDDGDNNVEANRNNNNTNAVEVQNPFDVYNDHIESDWNNLHSVDNTVAVDMELDSDCGSNWSGSKTLCSDKTDSTLQLEISDREYQRLLQRSRIECFEHQHKLDMEARSSQMYEQLIHNTEDHWQTQPTKAKEDGECEEEY</sequence>
<name>A0A9C6T3N2_DROAB</name>
<feature type="compositionally biased region" description="Basic and acidic residues" evidence="1">
    <location>
        <begin position="36"/>
        <end position="72"/>
    </location>
</feature>
<feature type="compositionally biased region" description="Low complexity" evidence="1">
    <location>
        <begin position="318"/>
        <end position="330"/>
    </location>
</feature>
<organism evidence="2 3">
    <name type="scientific">Drosophila albomicans</name>
    <name type="common">Fruit fly</name>
    <dbReference type="NCBI Taxonomy" id="7291"/>
    <lineage>
        <taxon>Eukaryota</taxon>
        <taxon>Metazoa</taxon>
        <taxon>Ecdysozoa</taxon>
        <taxon>Arthropoda</taxon>
        <taxon>Hexapoda</taxon>
        <taxon>Insecta</taxon>
        <taxon>Pterygota</taxon>
        <taxon>Neoptera</taxon>
        <taxon>Endopterygota</taxon>
        <taxon>Diptera</taxon>
        <taxon>Brachycera</taxon>
        <taxon>Muscomorpha</taxon>
        <taxon>Ephydroidea</taxon>
        <taxon>Drosophilidae</taxon>
        <taxon>Drosophila</taxon>
    </lineage>
</organism>
<protein>
    <submittedName>
        <fullName evidence="3">Probable WRKY transcription factor protein 1</fullName>
    </submittedName>
</protein>
<feature type="compositionally biased region" description="Basic and acidic residues" evidence="1">
    <location>
        <begin position="269"/>
        <end position="281"/>
    </location>
</feature>
<feature type="compositionally biased region" description="Acidic residues" evidence="1">
    <location>
        <begin position="526"/>
        <end position="538"/>
    </location>
</feature>
<evidence type="ECO:0000256" key="1">
    <source>
        <dbReference type="SAM" id="MobiDB-lite"/>
    </source>
</evidence>
<feature type="compositionally biased region" description="Acidic residues" evidence="1">
    <location>
        <begin position="183"/>
        <end position="193"/>
    </location>
</feature>
<feature type="region of interest" description="Disordered" evidence="1">
    <location>
        <begin position="652"/>
        <end position="673"/>
    </location>
</feature>
<proteinExistence type="predicted"/>
<accession>A0A9C6T3N2</accession>
<feature type="compositionally biased region" description="Acidic residues" evidence="1">
    <location>
        <begin position="234"/>
        <end position="244"/>
    </location>
</feature>
<reference evidence="3" key="1">
    <citation type="submission" date="2025-08" db="UniProtKB">
        <authorList>
            <consortium name="RefSeq"/>
        </authorList>
    </citation>
    <scope>IDENTIFICATION</scope>
    <source>
        <strain evidence="3">15112-1751.03</strain>
        <tissue evidence="3">Whole Adult</tissue>
    </source>
</reference>
<feature type="region of interest" description="Disordered" evidence="1">
    <location>
        <begin position="1"/>
        <end position="20"/>
    </location>
</feature>
<keyword evidence="2" id="KW-1185">Reference proteome</keyword>